<keyword evidence="2" id="KW-0695">RNA-directed DNA polymerase</keyword>
<keyword evidence="2" id="KW-0548">Nucleotidyltransferase</keyword>
<feature type="domain" description="Reverse transcriptase" evidence="1">
    <location>
        <begin position="1"/>
        <end position="64"/>
    </location>
</feature>
<evidence type="ECO:0000313" key="3">
    <source>
        <dbReference type="Proteomes" id="UP000325440"/>
    </source>
</evidence>
<dbReference type="EMBL" id="CABPRJ010000328">
    <property type="protein sequence ID" value="VVC27611.1"/>
    <property type="molecule type" value="Genomic_DNA"/>
</dbReference>
<feature type="non-terminal residue" evidence="2">
    <location>
        <position position="1"/>
    </location>
</feature>
<keyword evidence="2" id="KW-0808">Transferase</keyword>
<evidence type="ECO:0000313" key="2">
    <source>
        <dbReference type="EMBL" id="VVC27611.1"/>
    </source>
</evidence>
<dbReference type="PROSITE" id="PS50878">
    <property type="entry name" value="RT_POL"/>
    <property type="match status" value="1"/>
</dbReference>
<keyword evidence="3" id="KW-1185">Reference proteome</keyword>
<organism evidence="2 3">
    <name type="scientific">Cinara cedri</name>
    <dbReference type="NCBI Taxonomy" id="506608"/>
    <lineage>
        <taxon>Eukaryota</taxon>
        <taxon>Metazoa</taxon>
        <taxon>Ecdysozoa</taxon>
        <taxon>Arthropoda</taxon>
        <taxon>Hexapoda</taxon>
        <taxon>Insecta</taxon>
        <taxon>Pterygota</taxon>
        <taxon>Neoptera</taxon>
        <taxon>Paraneoptera</taxon>
        <taxon>Hemiptera</taxon>
        <taxon>Sternorrhyncha</taxon>
        <taxon>Aphidomorpha</taxon>
        <taxon>Aphidoidea</taxon>
        <taxon>Aphididae</taxon>
        <taxon>Lachninae</taxon>
        <taxon>Cinara</taxon>
    </lineage>
</organism>
<proteinExistence type="predicted"/>
<dbReference type="GO" id="GO:0003964">
    <property type="term" value="F:RNA-directed DNA polymerase activity"/>
    <property type="evidence" value="ECO:0007669"/>
    <property type="project" value="UniProtKB-KW"/>
</dbReference>
<accession>A0A5E4M7Z2</accession>
<evidence type="ECO:0000259" key="1">
    <source>
        <dbReference type="PROSITE" id="PS50878"/>
    </source>
</evidence>
<name>A0A5E4M7Z2_9HEMI</name>
<dbReference type="Proteomes" id="UP000325440">
    <property type="component" value="Unassembled WGS sequence"/>
</dbReference>
<protein>
    <submittedName>
        <fullName evidence="2">Reverse transcriptase domain</fullName>
    </submittedName>
</protein>
<dbReference type="InterPro" id="IPR000477">
    <property type="entry name" value="RT_dom"/>
</dbReference>
<dbReference type="AlphaFoldDB" id="A0A5E4M7Z2"/>
<reference evidence="2 3" key="1">
    <citation type="submission" date="2019-08" db="EMBL/GenBank/DDBJ databases">
        <authorList>
            <person name="Alioto T."/>
            <person name="Alioto T."/>
            <person name="Gomez Garrido J."/>
        </authorList>
    </citation>
    <scope>NUCLEOTIDE SEQUENCE [LARGE SCALE GENOMIC DNA]</scope>
</reference>
<sequence>NKIRLLGYDDDLDIIGDLLTDTVNAVRVLEEAVKRMGLKINSEKTKIMEHNGNKEDPNEMEDLT</sequence>
<gene>
    <name evidence="2" type="ORF">CINCED_3A023027</name>
</gene>